<dbReference type="SMART" id="SM00020">
    <property type="entry name" value="Tryp_SPc"/>
    <property type="match status" value="1"/>
</dbReference>
<dbReference type="InterPro" id="IPR050430">
    <property type="entry name" value="Peptidase_S1"/>
</dbReference>
<dbReference type="PANTHER" id="PTHR24276">
    <property type="entry name" value="POLYSERASE-RELATED"/>
    <property type="match status" value="1"/>
</dbReference>
<evidence type="ECO:0000259" key="5">
    <source>
        <dbReference type="PROSITE" id="PS50240"/>
    </source>
</evidence>
<dbReference type="GO" id="GO:0006508">
    <property type="term" value="P:proteolysis"/>
    <property type="evidence" value="ECO:0007669"/>
    <property type="project" value="UniProtKB-KW"/>
</dbReference>
<dbReference type="PANTHER" id="PTHR24276:SF98">
    <property type="entry name" value="FI18310P1-RELATED"/>
    <property type="match status" value="1"/>
</dbReference>
<dbReference type="PROSITE" id="PS50240">
    <property type="entry name" value="TRYPSIN_DOM"/>
    <property type="match status" value="1"/>
</dbReference>
<dbReference type="InterPro" id="IPR018114">
    <property type="entry name" value="TRYPSIN_HIS"/>
</dbReference>
<dbReference type="EC" id="3.4.21.4" evidence="6"/>
<dbReference type="AlphaFoldDB" id="A0A387HGL6"/>
<dbReference type="Proteomes" id="UP000271554">
    <property type="component" value="Chromosome"/>
</dbReference>
<evidence type="ECO:0000256" key="3">
    <source>
        <dbReference type="RuleBase" id="RU363034"/>
    </source>
</evidence>
<accession>A0A387HGL6</accession>
<dbReference type="InterPro" id="IPR001254">
    <property type="entry name" value="Trypsin_dom"/>
</dbReference>
<keyword evidence="3 6" id="KW-0378">Hydrolase</keyword>
<evidence type="ECO:0000256" key="4">
    <source>
        <dbReference type="SAM" id="SignalP"/>
    </source>
</evidence>
<dbReference type="PRINTS" id="PR00722">
    <property type="entry name" value="CHYMOTRYPSIN"/>
</dbReference>
<feature type="chain" id="PRO_5017234280" evidence="4">
    <location>
        <begin position="29"/>
        <end position="252"/>
    </location>
</feature>
<dbReference type="PROSITE" id="PS00134">
    <property type="entry name" value="TRYPSIN_HIS"/>
    <property type="match status" value="1"/>
</dbReference>
<dbReference type="Pfam" id="PF00089">
    <property type="entry name" value="Trypsin"/>
    <property type="match status" value="1"/>
</dbReference>
<sequence length="252" mass="25891">MPKPTPRLTATLLAAAGLVALAASPAVAVHGGTVTSTSAHPFMVVLENPDGSQWCGGALIAPDKVLTAGHCVRNSPDPMALTVTGGRTDLATDAGRVRRVKAITVDPKFDIGTLDHDAAVLTLTKPLPYKPLRIATKKDAALYENGRTASVYGWGMTATNTPGQKLKQATLKLAPLSTCEPFTEPGSDPSLRVCGVPTKGTTDSICAGDSGGPLVANGVLIGIVSTGNKYCDTQYPVSVFTKASTVAPELGL</sequence>
<dbReference type="CDD" id="cd00190">
    <property type="entry name" value="Tryp_SPc"/>
    <property type="match status" value="1"/>
</dbReference>
<dbReference type="EMBL" id="CP032698">
    <property type="protein sequence ID" value="AYG81413.1"/>
    <property type="molecule type" value="Genomic_DNA"/>
</dbReference>
<dbReference type="InterPro" id="IPR033116">
    <property type="entry name" value="TRYPSIN_SER"/>
</dbReference>
<protein>
    <submittedName>
        <fullName evidence="6">Trypsin</fullName>
        <ecNumber evidence="6">3.4.21.4</ecNumber>
    </submittedName>
</protein>
<feature type="signal peptide" evidence="4">
    <location>
        <begin position="1"/>
        <end position="28"/>
    </location>
</feature>
<organism evidence="6 7">
    <name type="scientific">Streptomyces hundungensis</name>
    <dbReference type="NCBI Taxonomy" id="1077946"/>
    <lineage>
        <taxon>Bacteria</taxon>
        <taxon>Bacillati</taxon>
        <taxon>Actinomycetota</taxon>
        <taxon>Actinomycetes</taxon>
        <taxon>Kitasatosporales</taxon>
        <taxon>Streptomycetaceae</taxon>
        <taxon>Streptomyces</taxon>
    </lineage>
</organism>
<evidence type="ECO:0000313" key="7">
    <source>
        <dbReference type="Proteomes" id="UP000271554"/>
    </source>
</evidence>
<dbReference type="InterPro" id="IPR009003">
    <property type="entry name" value="Peptidase_S1_PA"/>
</dbReference>
<evidence type="ECO:0000256" key="2">
    <source>
        <dbReference type="ARBA" id="ARBA00023157"/>
    </source>
</evidence>
<dbReference type="InterPro" id="IPR001314">
    <property type="entry name" value="Peptidase_S1A"/>
</dbReference>
<dbReference type="InterPro" id="IPR043504">
    <property type="entry name" value="Peptidase_S1_PA_chymotrypsin"/>
</dbReference>
<dbReference type="FunFam" id="2.40.10.10:FF:000068">
    <property type="entry name" value="transmembrane protease serine 2"/>
    <property type="match status" value="1"/>
</dbReference>
<reference evidence="6 7" key="1">
    <citation type="submission" date="2018-10" db="EMBL/GenBank/DDBJ databases">
        <title>Relationship between Morphology and Antimicrobial Activity in Streptomyces.</title>
        <authorList>
            <person name="Kang H.J."/>
            <person name="Kim S.B."/>
        </authorList>
    </citation>
    <scope>NUCLEOTIDE SEQUENCE [LARGE SCALE GENOMIC DNA]</scope>
    <source>
        <strain evidence="6 7">BH38</strain>
    </source>
</reference>
<evidence type="ECO:0000256" key="1">
    <source>
        <dbReference type="ARBA" id="ARBA00007664"/>
    </source>
</evidence>
<dbReference type="GO" id="GO:0004252">
    <property type="term" value="F:serine-type endopeptidase activity"/>
    <property type="evidence" value="ECO:0007669"/>
    <property type="project" value="UniProtKB-EC"/>
</dbReference>
<comment type="similarity">
    <text evidence="1">Belongs to the peptidase S1 family.</text>
</comment>
<dbReference type="Gene3D" id="2.40.10.10">
    <property type="entry name" value="Trypsin-like serine proteases"/>
    <property type="match status" value="1"/>
</dbReference>
<dbReference type="PROSITE" id="PS00135">
    <property type="entry name" value="TRYPSIN_SER"/>
    <property type="match status" value="1"/>
</dbReference>
<name>A0A387HGL6_9ACTN</name>
<dbReference type="OrthoDB" id="9815928at2"/>
<dbReference type="KEGG" id="shun:DWB77_03559"/>
<keyword evidence="3" id="KW-0645">Protease</keyword>
<keyword evidence="4" id="KW-0732">Signal</keyword>
<feature type="domain" description="Peptidase S1" evidence="5">
    <location>
        <begin position="29"/>
        <end position="252"/>
    </location>
</feature>
<proteinExistence type="inferred from homology"/>
<keyword evidence="3" id="KW-0720">Serine protease</keyword>
<gene>
    <name evidence="6" type="ORF">DWB77_03559</name>
</gene>
<dbReference type="SUPFAM" id="SSF50494">
    <property type="entry name" value="Trypsin-like serine proteases"/>
    <property type="match status" value="1"/>
</dbReference>
<dbReference type="RefSeq" id="WP_120722178.1">
    <property type="nucleotide sequence ID" value="NZ_CP032698.1"/>
</dbReference>
<evidence type="ECO:0000313" key="6">
    <source>
        <dbReference type="EMBL" id="AYG81413.1"/>
    </source>
</evidence>
<keyword evidence="2" id="KW-1015">Disulfide bond</keyword>
<keyword evidence="7" id="KW-1185">Reference proteome</keyword>